<evidence type="ECO:0000256" key="1">
    <source>
        <dbReference type="SAM" id="Phobius"/>
    </source>
</evidence>
<organism evidence="2 3">
    <name type="scientific">Amycolatopsis rhizosphaerae</name>
    <dbReference type="NCBI Taxonomy" id="2053003"/>
    <lineage>
        <taxon>Bacteria</taxon>
        <taxon>Bacillati</taxon>
        <taxon>Actinomycetota</taxon>
        <taxon>Actinomycetes</taxon>
        <taxon>Pseudonocardiales</taxon>
        <taxon>Pseudonocardiaceae</taxon>
        <taxon>Amycolatopsis</taxon>
    </lineage>
</organism>
<feature type="transmembrane region" description="Helical" evidence="1">
    <location>
        <begin position="9"/>
        <end position="28"/>
    </location>
</feature>
<keyword evidence="1" id="KW-0812">Transmembrane</keyword>
<accession>A0A558BX88</accession>
<gene>
    <name evidence="2" type="ORF">FNH05_22980</name>
</gene>
<dbReference type="Pfam" id="PF11377">
    <property type="entry name" value="DUF3180"/>
    <property type="match status" value="1"/>
</dbReference>
<name>A0A558BX88_9PSEU</name>
<comment type="caution">
    <text evidence="2">The sequence shown here is derived from an EMBL/GenBank/DDBJ whole genome shotgun (WGS) entry which is preliminary data.</text>
</comment>
<dbReference type="EMBL" id="VJWX01000257">
    <property type="protein sequence ID" value="TVT41125.1"/>
    <property type="molecule type" value="Genomic_DNA"/>
</dbReference>
<keyword evidence="3" id="KW-1185">Reference proteome</keyword>
<dbReference type="OrthoDB" id="3825558at2"/>
<dbReference type="AlphaFoldDB" id="A0A558BX88"/>
<feature type="transmembrane region" description="Helical" evidence="1">
    <location>
        <begin position="34"/>
        <end position="56"/>
    </location>
</feature>
<sequence length="153" mass="15821">MHFTRPRELLVAGLIGLVPAYVAFKFFYGSLPTLPRFAGATLLVLAVIEAVLAFVIRGRIRTGRLLGAIAVARAVALAKASSLLGALMLGGWLGVLAALVPRAALVTAAAGDVRAAIIGGASAAALIAGALWLEHCCRTPDNSDRDPDQHRTG</sequence>
<keyword evidence="1" id="KW-0472">Membrane</keyword>
<feature type="transmembrane region" description="Helical" evidence="1">
    <location>
        <begin position="113"/>
        <end position="133"/>
    </location>
</feature>
<reference evidence="2 3" key="2">
    <citation type="submission" date="2019-08" db="EMBL/GenBank/DDBJ databases">
        <title>Amycolatopsis acidicola sp. nov., isolated from peat swamp forest soil.</title>
        <authorList>
            <person name="Srisuk N."/>
        </authorList>
    </citation>
    <scope>NUCLEOTIDE SEQUENCE [LARGE SCALE GENOMIC DNA]</scope>
    <source>
        <strain evidence="2 3">TBRC 6029</strain>
    </source>
</reference>
<evidence type="ECO:0000313" key="3">
    <source>
        <dbReference type="Proteomes" id="UP000320011"/>
    </source>
</evidence>
<dbReference type="Proteomes" id="UP000320011">
    <property type="component" value="Unassembled WGS sequence"/>
</dbReference>
<evidence type="ECO:0000313" key="2">
    <source>
        <dbReference type="EMBL" id="TVT41125.1"/>
    </source>
</evidence>
<proteinExistence type="predicted"/>
<protein>
    <submittedName>
        <fullName evidence="2">DUF3180 domain-containing protein</fullName>
    </submittedName>
</protein>
<reference evidence="2 3" key="1">
    <citation type="submission" date="2019-07" db="EMBL/GenBank/DDBJ databases">
        <authorList>
            <person name="Duangmal K."/>
            <person name="Teo W.F.A."/>
        </authorList>
    </citation>
    <scope>NUCLEOTIDE SEQUENCE [LARGE SCALE GENOMIC DNA]</scope>
    <source>
        <strain evidence="2 3">TBRC 6029</strain>
    </source>
</reference>
<dbReference type="RefSeq" id="WP_144590790.1">
    <property type="nucleotide sequence ID" value="NZ_VJWX01000257.1"/>
</dbReference>
<feature type="transmembrane region" description="Helical" evidence="1">
    <location>
        <begin position="77"/>
        <end position="101"/>
    </location>
</feature>
<dbReference type="InterPro" id="IPR021517">
    <property type="entry name" value="DUF3180"/>
</dbReference>
<keyword evidence="1" id="KW-1133">Transmembrane helix</keyword>